<name>A0A067RB05_ZOONE</name>
<evidence type="ECO:0000313" key="2">
    <source>
        <dbReference type="Proteomes" id="UP000027135"/>
    </source>
</evidence>
<reference evidence="1 2" key="1">
    <citation type="journal article" date="2014" name="Nat. Commun.">
        <title>Molecular traces of alternative social organization in a termite genome.</title>
        <authorList>
            <person name="Terrapon N."/>
            <person name="Li C."/>
            <person name="Robertson H.M."/>
            <person name="Ji L."/>
            <person name="Meng X."/>
            <person name="Booth W."/>
            <person name="Chen Z."/>
            <person name="Childers C.P."/>
            <person name="Glastad K.M."/>
            <person name="Gokhale K."/>
            <person name="Gowin J."/>
            <person name="Gronenberg W."/>
            <person name="Hermansen R.A."/>
            <person name="Hu H."/>
            <person name="Hunt B.G."/>
            <person name="Huylmans A.K."/>
            <person name="Khalil S.M."/>
            <person name="Mitchell R.D."/>
            <person name="Munoz-Torres M.C."/>
            <person name="Mustard J.A."/>
            <person name="Pan H."/>
            <person name="Reese J.T."/>
            <person name="Scharf M.E."/>
            <person name="Sun F."/>
            <person name="Vogel H."/>
            <person name="Xiao J."/>
            <person name="Yang W."/>
            <person name="Yang Z."/>
            <person name="Yang Z."/>
            <person name="Zhou J."/>
            <person name="Zhu J."/>
            <person name="Brent C.S."/>
            <person name="Elsik C.G."/>
            <person name="Goodisman M.A."/>
            <person name="Liberles D.A."/>
            <person name="Roe R.M."/>
            <person name="Vargo E.L."/>
            <person name="Vilcinskas A."/>
            <person name="Wang J."/>
            <person name="Bornberg-Bauer E."/>
            <person name="Korb J."/>
            <person name="Zhang G."/>
            <person name="Liebig J."/>
        </authorList>
    </citation>
    <scope>NUCLEOTIDE SEQUENCE [LARGE SCALE GENOMIC DNA]</scope>
    <source>
        <tissue evidence="1">Whole organism</tissue>
    </source>
</reference>
<dbReference type="AlphaFoldDB" id="A0A067RB05"/>
<accession>A0A067RB05</accession>
<protein>
    <submittedName>
        <fullName evidence="1">Uncharacterized protein</fullName>
    </submittedName>
</protein>
<dbReference type="EMBL" id="KK852770">
    <property type="protein sequence ID" value="KDR16915.1"/>
    <property type="molecule type" value="Genomic_DNA"/>
</dbReference>
<dbReference type="Proteomes" id="UP000027135">
    <property type="component" value="Unassembled WGS sequence"/>
</dbReference>
<evidence type="ECO:0000313" key="1">
    <source>
        <dbReference type="EMBL" id="KDR16915.1"/>
    </source>
</evidence>
<gene>
    <name evidence="1" type="ORF">L798_09224</name>
</gene>
<organism evidence="1 2">
    <name type="scientific">Zootermopsis nevadensis</name>
    <name type="common">Dampwood termite</name>
    <dbReference type="NCBI Taxonomy" id="136037"/>
    <lineage>
        <taxon>Eukaryota</taxon>
        <taxon>Metazoa</taxon>
        <taxon>Ecdysozoa</taxon>
        <taxon>Arthropoda</taxon>
        <taxon>Hexapoda</taxon>
        <taxon>Insecta</taxon>
        <taxon>Pterygota</taxon>
        <taxon>Neoptera</taxon>
        <taxon>Polyneoptera</taxon>
        <taxon>Dictyoptera</taxon>
        <taxon>Blattodea</taxon>
        <taxon>Blattoidea</taxon>
        <taxon>Termitoidae</taxon>
        <taxon>Termopsidae</taxon>
        <taxon>Zootermopsis</taxon>
    </lineage>
</organism>
<proteinExistence type="predicted"/>
<dbReference type="InParanoid" id="A0A067RB05"/>
<keyword evidence="2" id="KW-1185">Reference proteome</keyword>
<sequence length="106" mass="12463">MWHTNCNTRQYDYYNTIVRFSQKIFSMSQSRVTVTKDTAGHKDDSAITLSCERHFYVHSTRTGDDRSLVSTLCYRVNGFIAMTVIMNAELRHLTMMYQLQMHVELN</sequence>